<evidence type="ECO:0000256" key="9">
    <source>
        <dbReference type="ARBA" id="ARBA00022840"/>
    </source>
</evidence>
<keyword evidence="17" id="KW-0687">Ribonucleoprotein</keyword>
<keyword evidence="17" id="KW-0689">Ribosomal protein</keyword>
<comment type="subcellular location">
    <subcellularLocation>
        <location evidence="1 14">Cytoplasm</location>
    </subcellularLocation>
</comment>
<dbReference type="AlphaFoldDB" id="A0A1Y2FUC6"/>
<dbReference type="UniPathway" id="UPA00057">
    <property type="reaction ID" value="UER00098"/>
</dbReference>
<dbReference type="NCBIfam" id="TIGR00549">
    <property type="entry name" value="mevalon_kin"/>
    <property type="match status" value="1"/>
</dbReference>
<keyword evidence="14" id="KW-0756">Sterol biosynthesis</keyword>
<evidence type="ECO:0000256" key="3">
    <source>
        <dbReference type="ARBA" id="ARBA00012103"/>
    </source>
</evidence>
<keyword evidence="10" id="KW-0460">Magnesium</keyword>
<keyword evidence="14" id="KW-0753">Steroid metabolism</keyword>
<name>A0A1Y2FUC6_PROLT</name>
<dbReference type="RefSeq" id="XP_040727652.1">
    <property type="nucleotide sequence ID" value="XM_040868514.1"/>
</dbReference>
<evidence type="ECO:0000256" key="4">
    <source>
        <dbReference type="ARBA" id="ARBA00022490"/>
    </source>
</evidence>
<dbReference type="Pfam" id="PF00288">
    <property type="entry name" value="GHMP_kinases_N"/>
    <property type="match status" value="1"/>
</dbReference>
<keyword evidence="5 14" id="KW-0444">Lipid biosynthesis</keyword>
<dbReference type="InterPro" id="IPR013750">
    <property type="entry name" value="GHMP_kinase_C_dom"/>
</dbReference>
<organism evidence="17 18">
    <name type="scientific">Protomyces lactucae-debilis</name>
    <dbReference type="NCBI Taxonomy" id="2754530"/>
    <lineage>
        <taxon>Eukaryota</taxon>
        <taxon>Fungi</taxon>
        <taxon>Dikarya</taxon>
        <taxon>Ascomycota</taxon>
        <taxon>Taphrinomycotina</taxon>
        <taxon>Taphrinomycetes</taxon>
        <taxon>Taphrinales</taxon>
        <taxon>Protomycetaceae</taxon>
        <taxon>Protomyces</taxon>
    </lineage>
</organism>
<dbReference type="InterPro" id="IPR006204">
    <property type="entry name" value="GHMP_kinase_N_dom"/>
</dbReference>
<accession>A0A1Y2FUC6</accession>
<evidence type="ECO:0000256" key="11">
    <source>
        <dbReference type="ARBA" id="ARBA00023098"/>
    </source>
</evidence>
<evidence type="ECO:0000256" key="5">
    <source>
        <dbReference type="ARBA" id="ARBA00022516"/>
    </source>
</evidence>
<feature type="domain" description="GHMP kinase N-terminal" evidence="15">
    <location>
        <begin position="140"/>
        <end position="223"/>
    </location>
</feature>
<evidence type="ECO:0000256" key="6">
    <source>
        <dbReference type="ARBA" id="ARBA00022679"/>
    </source>
</evidence>
<comment type="catalytic activity">
    <reaction evidence="12">
        <text>(R)-mevalonate + ATP = (R)-5-phosphomevalonate + ADP + H(+)</text>
        <dbReference type="Rhea" id="RHEA:17065"/>
        <dbReference type="ChEBI" id="CHEBI:15378"/>
        <dbReference type="ChEBI" id="CHEBI:30616"/>
        <dbReference type="ChEBI" id="CHEBI:36464"/>
        <dbReference type="ChEBI" id="CHEBI:58146"/>
        <dbReference type="ChEBI" id="CHEBI:456216"/>
        <dbReference type="EC" id="2.7.1.36"/>
    </reaction>
    <physiologicalReaction direction="left-to-right" evidence="12">
        <dbReference type="Rhea" id="RHEA:17066"/>
    </physiologicalReaction>
</comment>
<evidence type="ECO:0000256" key="1">
    <source>
        <dbReference type="ARBA" id="ARBA00004496"/>
    </source>
</evidence>
<protein>
    <recommendedName>
        <fullName evidence="3 14">Mevalonate kinase</fullName>
        <shortName evidence="14">MK</shortName>
        <ecNumber evidence="3 14">2.7.1.36</ecNumber>
    </recommendedName>
</protein>
<keyword evidence="11 14" id="KW-0443">Lipid metabolism</keyword>
<evidence type="ECO:0000256" key="14">
    <source>
        <dbReference type="RuleBase" id="RU363087"/>
    </source>
</evidence>
<comment type="caution">
    <text evidence="17">The sequence shown here is derived from an EMBL/GenBank/DDBJ whole genome shotgun (WGS) entry which is preliminary data.</text>
</comment>
<dbReference type="GO" id="GO:0019287">
    <property type="term" value="P:isopentenyl diphosphate biosynthetic process, mevalonate pathway"/>
    <property type="evidence" value="ECO:0007669"/>
    <property type="project" value="UniProtKB-UniPathway"/>
</dbReference>
<dbReference type="Proteomes" id="UP000193685">
    <property type="component" value="Unassembled WGS sequence"/>
</dbReference>
<evidence type="ECO:0000256" key="8">
    <source>
        <dbReference type="ARBA" id="ARBA00022777"/>
    </source>
</evidence>
<evidence type="ECO:0000256" key="12">
    <source>
        <dbReference type="ARBA" id="ARBA00029310"/>
    </source>
</evidence>
<evidence type="ECO:0000313" key="18">
    <source>
        <dbReference type="Proteomes" id="UP000193685"/>
    </source>
</evidence>
<dbReference type="GO" id="GO:0005524">
    <property type="term" value="F:ATP binding"/>
    <property type="evidence" value="ECO:0007669"/>
    <property type="project" value="UniProtKB-KW"/>
</dbReference>
<dbReference type="PANTHER" id="PTHR43290">
    <property type="entry name" value="MEVALONATE KINASE"/>
    <property type="match status" value="1"/>
</dbReference>
<evidence type="ECO:0000256" key="10">
    <source>
        <dbReference type="ARBA" id="ARBA00022842"/>
    </source>
</evidence>
<dbReference type="PANTHER" id="PTHR43290:SF2">
    <property type="entry name" value="MEVALONATE KINASE"/>
    <property type="match status" value="1"/>
</dbReference>
<dbReference type="InterPro" id="IPR006203">
    <property type="entry name" value="GHMP_knse_ATP-bd_CS"/>
</dbReference>
<evidence type="ECO:0000259" key="15">
    <source>
        <dbReference type="Pfam" id="PF00288"/>
    </source>
</evidence>
<evidence type="ECO:0000259" key="16">
    <source>
        <dbReference type="Pfam" id="PF08544"/>
    </source>
</evidence>
<dbReference type="SUPFAM" id="SSF54211">
    <property type="entry name" value="Ribosomal protein S5 domain 2-like"/>
    <property type="match status" value="1"/>
</dbReference>
<dbReference type="EC" id="2.7.1.36" evidence="3 14"/>
<evidence type="ECO:0000256" key="2">
    <source>
        <dbReference type="ARBA" id="ARBA00006495"/>
    </source>
</evidence>
<dbReference type="InterPro" id="IPR006205">
    <property type="entry name" value="Mev_gal_kin"/>
</dbReference>
<dbReference type="PRINTS" id="PR00959">
    <property type="entry name" value="MEVGALKINASE"/>
</dbReference>
<feature type="domain" description="GHMP kinase C-terminal" evidence="16">
    <location>
        <begin position="297"/>
        <end position="356"/>
    </location>
</feature>
<comment type="pathway">
    <text evidence="13 14">Isoprenoid biosynthesis; isopentenyl diphosphate biosynthesis via mevalonate pathway; isopentenyl diphosphate from (R)-mevalonate: step 1/3.</text>
</comment>
<reference evidence="17 18" key="1">
    <citation type="submission" date="2016-07" db="EMBL/GenBank/DDBJ databases">
        <title>Pervasive Adenine N6-methylation of Active Genes in Fungi.</title>
        <authorList>
            <consortium name="DOE Joint Genome Institute"/>
            <person name="Mondo S.J."/>
            <person name="Dannebaum R.O."/>
            <person name="Kuo R.C."/>
            <person name="Labutti K."/>
            <person name="Haridas S."/>
            <person name="Kuo A."/>
            <person name="Salamov A."/>
            <person name="Ahrendt S.R."/>
            <person name="Lipzen A."/>
            <person name="Sullivan W."/>
            <person name="Andreopoulos W.B."/>
            <person name="Clum A."/>
            <person name="Lindquist E."/>
            <person name="Daum C."/>
            <person name="Ramamoorthy G.K."/>
            <person name="Gryganskyi A."/>
            <person name="Culley D."/>
            <person name="Magnuson J.K."/>
            <person name="James T.Y."/>
            <person name="O'Malley M.A."/>
            <person name="Stajich J.E."/>
            <person name="Spatafora J.W."/>
            <person name="Visel A."/>
            <person name="Grigoriev I.V."/>
        </authorList>
    </citation>
    <scope>NUCLEOTIDE SEQUENCE [LARGE SCALE GENOMIC DNA]</scope>
    <source>
        <strain evidence="17 18">12-1054</strain>
    </source>
</reference>
<keyword evidence="9 14" id="KW-0067">ATP-binding</keyword>
<comment type="similarity">
    <text evidence="2 14">Belongs to the GHMP kinase family. Mevalonate kinase subfamily.</text>
</comment>
<dbReference type="OrthoDB" id="1652964at2759"/>
<dbReference type="STRING" id="56484.A0A1Y2FUC6"/>
<proteinExistence type="inferred from homology"/>
<dbReference type="GO" id="GO:0006696">
    <property type="term" value="P:ergosterol biosynthetic process"/>
    <property type="evidence" value="ECO:0007669"/>
    <property type="project" value="TreeGrafter"/>
</dbReference>
<dbReference type="GO" id="GO:0005829">
    <property type="term" value="C:cytosol"/>
    <property type="evidence" value="ECO:0007669"/>
    <property type="project" value="TreeGrafter"/>
</dbReference>
<evidence type="ECO:0000256" key="7">
    <source>
        <dbReference type="ARBA" id="ARBA00022741"/>
    </source>
</evidence>
<evidence type="ECO:0000313" key="17">
    <source>
        <dbReference type="EMBL" id="ORY86796.1"/>
    </source>
</evidence>
<dbReference type="Pfam" id="PF08544">
    <property type="entry name" value="GHMP_kinases_C"/>
    <property type="match status" value="1"/>
</dbReference>
<dbReference type="InterPro" id="IPR020568">
    <property type="entry name" value="Ribosomal_Su5_D2-typ_SF"/>
</dbReference>
<dbReference type="InterPro" id="IPR036554">
    <property type="entry name" value="GHMP_kinase_C_sf"/>
</dbReference>
<gene>
    <name evidence="17" type="ORF">BCR37DRAFT_376031</name>
</gene>
<dbReference type="PROSITE" id="PS00627">
    <property type="entry name" value="GHMP_KINASES_ATP"/>
    <property type="match status" value="1"/>
</dbReference>
<evidence type="ECO:0000256" key="13">
    <source>
        <dbReference type="ARBA" id="ARBA00029438"/>
    </source>
</evidence>
<dbReference type="SUPFAM" id="SSF55060">
    <property type="entry name" value="GHMP Kinase, C-terminal domain"/>
    <property type="match status" value="1"/>
</dbReference>
<keyword evidence="18" id="KW-1185">Reference proteome</keyword>
<keyword evidence="7 14" id="KW-0547">Nucleotide-binding</keyword>
<dbReference type="Gene3D" id="3.30.230.10">
    <property type="match status" value="1"/>
</dbReference>
<keyword evidence="14" id="KW-0752">Steroid biosynthesis</keyword>
<keyword evidence="8 14" id="KW-0418">Kinase</keyword>
<dbReference type="GO" id="GO:0005840">
    <property type="term" value="C:ribosome"/>
    <property type="evidence" value="ECO:0007669"/>
    <property type="project" value="UniProtKB-KW"/>
</dbReference>
<dbReference type="EMBL" id="MCFI01000002">
    <property type="protein sequence ID" value="ORY86796.1"/>
    <property type="molecule type" value="Genomic_DNA"/>
</dbReference>
<dbReference type="Gene3D" id="3.30.70.890">
    <property type="entry name" value="GHMP kinase, C-terminal domain"/>
    <property type="match status" value="1"/>
</dbReference>
<dbReference type="InterPro" id="IPR014721">
    <property type="entry name" value="Ribsml_uS5_D2-typ_fold_subgr"/>
</dbReference>
<keyword evidence="4 14" id="KW-0963">Cytoplasm</keyword>
<keyword evidence="6 14" id="KW-0808">Transferase</keyword>
<comment type="function">
    <text evidence="14">Mevalonate kinase; part of the second module of ergosterol biosynthesis pathway that includes the middle steps of the pathway. The second module is carried out in the vacuole and involves the formation of farnesyl diphosphate, which is also an important intermediate in the biosynthesis of ubiquinone, dolichol, heme and prenylated proteins.</text>
</comment>
<sequence length="396" mass="42063">MAQSLPALDISAPGKVILFGEHSVVYGKLAIAAAVSLRTKLSCRPLGPADEARSVHLDFADVGLNVTFSENEILALFDLVRREDTLSDGLPPAQLNEDVLGAVNTLLDSRSIKGLANTAASAFVYLLVMIQGAKGLNHTCTGHFRLTSELPIGAGLGSSASVSVVVAAAVLFCTYGRHFLNASNPISIRDEALGLIDRWAFAGEQVIHGNPSGVDNTVATYGGCVAFRKGGQPVTHTMPALPLLLTNTGVPRDTKSQVAKVALLKRRNLHETDKVLDEMDQIATLGEMALTAKEVSLRIIGDLMRHNQDLLRKLGVSHDSIEAIVQRHQEIGYTKLVGAGGGGCVVTLLKADTEELTSEQAKSKVPQGDEQSYSVTMGGPGVCVMNLETEECIQFT</sequence>
<dbReference type="GO" id="GO:0004496">
    <property type="term" value="F:mevalonate kinase activity"/>
    <property type="evidence" value="ECO:0007669"/>
    <property type="project" value="UniProtKB-EC"/>
</dbReference>
<keyword evidence="14" id="KW-1207">Sterol metabolism</keyword>
<dbReference type="GeneID" id="63785113"/>
<dbReference type="OMA" id="LMDFNHG"/>